<gene>
    <name evidence="1" type="ORF">E2C01_010660</name>
</gene>
<evidence type="ECO:0000313" key="2">
    <source>
        <dbReference type="Proteomes" id="UP000324222"/>
    </source>
</evidence>
<dbReference type="Proteomes" id="UP000324222">
    <property type="component" value="Unassembled WGS sequence"/>
</dbReference>
<evidence type="ECO:0000313" key="1">
    <source>
        <dbReference type="EMBL" id="MPC17794.1"/>
    </source>
</evidence>
<keyword evidence="2" id="KW-1185">Reference proteome</keyword>
<organism evidence="1 2">
    <name type="scientific">Portunus trituberculatus</name>
    <name type="common">Swimming crab</name>
    <name type="synonym">Neptunus trituberculatus</name>
    <dbReference type="NCBI Taxonomy" id="210409"/>
    <lineage>
        <taxon>Eukaryota</taxon>
        <taxon>Metazoa</taxon>
        <taxon>Ecdysozoa</taxon>
        <taxon>Arthropoda</taxon>
        <taxon>Crustacea</taxon>
        <taxon>Multicrustacea</taxon>
        <taxon>Malacostraca</taxon>
        <taxon>Eumalacostraca</taxon>
        <taxon>Eucarida</taxon>
        <taxon>Decapoda</taxon>
        <taxon>Pleocyemata</taxon>
        <taxon>Brachyura</taxon>
        <taxon>Eubrachyura</taxon>
        <taxon>Portunoidea</taxon>
        <taxon>Portunidae</taxon>
        <taxon>Portuninae</taxon>
        <taxon>Portunus</taxon>
    </lineage>
</organism>
<reference evidence="1 2" key="1">
    <citation type="submission" date="2019-05" db="EMBL/GenBank/DDBJ databases">
        <title>Another draft genome of Portunus trituberculatus and its Hox gene families provides insights of decapod evolution.</title>
        <authorList>
            <person name="Jeong J.-H."/>
            <person name="Song I."/>
            <person name="Kim S."/>
            <person name="Choi T."/>
            <person name="Kim D."/>
            <person name="Ryu S."/>
            <person name="Kim W."/>
        </authorList>
    </citation>
    <scope>NUCLEOTIDE SEQUENCE [LARGE SCALE GENOMIC DNA]</scope>
    <source>
        <tissue evidence="1">Muscle</tissue>
    </source>
</reference>
<sequence>MQRENRASQICGLSEQYQETPNVFRSFSYYTQLPDFTKSREFQRDGCQTVNTDEGSGDVTLENRYTAIDSRDAVKSVRKITHTLTQQPPGQDQSSIVVRQGDGLTDLPTPLITTTVFSTFLHIPPFYSYRLSSISGPLPTPPLHPAGLPGLELSLIHLCCSEGGAPLPVLNKTHSQLVIGVHYGSLELSEAAEPMSCLLRGDAQPIRRIFA</sequence>
<name>A0A5B7D916_PORTR</name>
<dbReference type="AlphaFoldDB" id="A0A5B7D916"/>
<dbReference type="EMBL" id="VSRR010000622">
    <property type="protein sequence ID" value="MPC17794.1"/>
    <property type="molecule type" value="Genomic_DNA"/>
</dbReference>
<protein>
    <submittedName>
        <fullName evidence="1">Uncharacterized protein</fullName>
    </submittedName>
</protein>
<comment type="caution">
    <text evidence="1">The sequence shown here is derived from an EMBL/GenBank/DDBJ whole genome shotgun (WGS) entry which is preliminary data.</text>
</comment>
<accession>A0A5B7D916</accession>
<proteinExistence type="predicted"/>